<dbReference type="SUPFAM" id="SSF49478">
    <property type="entry name" value="Cna protein B-type domain"/>
    <property type="match status" value="1"/>
</dbReference>
<reference evidence="2" key="1">
    <citation type="journal article" date="2021" name="PeerJ">
        <title>Extensive microbial diversity within the chicken gut microbiome revealed by metagenomics and culture.</title>
        <authorList>
            <person name="Gilroy R."/>
            <person name="Ravi A."/>
            <person name="Getino M."/>
            <person name="Pursley I."/>
            <person name="Horton D.L."/>
            <person name="Alikhan N.F."/>
            <person name="Baker D."/>
            <person name="Gharbi K."/>
            <person name="Hall N."/>
            <person name="Watson M."/>
            <person name="Adriaenssens E.M."/>
            <person name="Foster-Nyarko E."/>
            <person name="Jarju S."/>
            <person name="Secka A."/>
            <person name="Antonio M."/>
            <person name="Oren A."/>
            <person name="Chaudhuri R.R."/>
            <person name="La Ragione R."/>
            <person name="Hildebrand F."/>
            <person name="Pallen M.J."/>
        </authorList>
    </citation>
    <scope>NUCLEOTIDE SEQUENCE</scope>
    <source>
        <strain evidence="2">CHK188-16595</strain>
    </source>
</reference>
<evidence type="ECO:0000313" key="3">
    <source>
        <dbReference type="Proteomes" id="UP000823877"/>
    </source>
</evidence>
<proteinExistence type="predicted"/>
<keyword evidence="1" id="KW-0732">Signal</keyword>
<evidence type="ECO:0000313" key="2">
    <source>
        <dbReference type="EMBL" id="HJB74884.1"/>
    </source>
</evidence>
<dbReference type="Proteomes" id="UP000823877">
    <property type="component" value="Unassembled WGS sequence"/>
</dbReference>
<gene>
    <name evidence="2" type="ORF">IAA37_04325</name>
</gene>
<dbReference type="EMBL" id="DWXN01000010">
    <property type="protein sequence ID" value="HJB74884.1"/>
    <property type="molecule type" value="Genomic_DNA"/>
</dbReference>
<evidence type="ECO:0000256" key="1">
    <source>
        <dbReference type="SAM" id="SignalP"/>
    </source>
</evidence>
<dbReference type="GO" id="GO:0004180">
    <property type="term" value="F:carboxypeptidase activity"/>
    <property type="evidence" value="ECO:0007669"/>
    <property type="project" value="UniProtKB-KW"/>
</dbReference>
<organism evidence="2 3">
    <name type="scientific">Candidatus Eubacterium faecale</name>
    <dbReference type="NCBI Taxonomy" id="2838568"/>
    <lineage>
        <taxon>Bacteria</taxon>
        <taxon>Bacillati</taxon>
        <taxon>Bacillota</taxon>
        <taxon>Clostridia</taxon>
        <taxon>Eubacteriales</taxon>
        <taxon>Eubacteriaceae</taxon>
        <taxon>Eubacterium</taxon>
    </lineage>
</organism>
<reference evidence="2" key="2">
    <citation type="submission" date="2021-04" db="EMBL/GenBank/DDBJ databases">
        <authorList>
            <person name="Gilroy R."/>
        </authorList>
    </citation>
    <scope>NUCLEOTIDE SEQUENCE</scope>
    <source>
        <strain evidence="2">CHK188-16595</strain>
    </source>
</reference>
<keyword evidence="2" id="KW-0645">Protease</keyword>
<dbReference type="AlphaFoldDB" id="A0A9D2MII8"/>
<dbReference type="Gene3D" id="2.60.40.1120">
    <property type="entry name" value="Carboxypeptidase-like, regulatory domain"/>
    <property type="match status" value="1"/>
</dbReference>
<keyword evidence="2" id="KW-0121">Carboxypeptidase</keyword>
<feature type="signal peptide" evidence="1">
    <location>
        <begin position="1"/>
        <end position="23"/>
    </location>
</feature>
<name>A0A9D2MII8_9FIRM</name>
<comment type="caution">
    <text evidence="2">The sequence shown here is derived from an EMBL/GenBank/DDBJ whole genome shotgun (WGS) entry which is preliminary data.</text>
</comment>
<feature type="chain" id="PRO_5039173050" evidence="1">
    <location>
        <begin position="24"/>
        <end position="382"/>
    </location>
</feature>
<accession>A0A9D2MII8</accession>
<protein>
    <submittedName>
        <fullName evidence="2">Carboxypeptidase-like regulatory domain-containing protein</fullName>
    </submittedName>
</protein>
<keyword evidence="2" id="KW-0378">Hydrolase</keyword>
<sequence length="382" mass="40728">MQHIKVKKGLCAVFAAFTAIVSAFVGPQAVSAETQQGALGTQKPAISAAYMDDLGTVYDGNALQPGSYDMVISVSDLYSIAQLGFTASYQEDLLSFDLLGEELLSDTAAYEEEMNGAVMDRLNGTFSFFLVTENPDKTVLSDNGADLLTIGITVKGDAPVDMQDVITVNTDPNLTFIDVDYGDTQGDWPNVVFDCYALSAPESYQATVYPMTCDLSPDLTQYYTVSAYIGALAAPDDAFGTYATTGATVSIETEDGTPISAVTDSTGKFVLEKVPNGTYIATVTYKYGFARTFTIIVDGADVESDTMVGIVACNWDGNDDISVGDFTIYVNNLGINSTNENYDVGIDVDLSGDIAVGDMTNYMNFMGMNSADLLYANTVITA</sequence>